<dbReference type="EC" id="3.6.5.-" evidence="7"/>
<dbReference type="HOGENOM" id="CLU_037460_1_3_1"/>
<dbReference type="InterPro" id="IPR004130">
    <property type="entry name" value="Gpn"/>
</dbReference>
<dbReference type="STRING" id="402676.B6K727"/>
<dbReference type="CDD" id="cd17870">
    <property type="entry name" value="GPN1"/>
    <property type="match status" value="1"/>
</dbReference>
<dbReference type="PRINTS" id="PR00449">
    <property type="entry name" value="RASTRNSFRMNG"/>
</dbReference>
<dbReference type="GeneID" id="7051887"/>
<comment type="subcellular location">
    <subcellularLocation>
        <location evidence="7">Cytoplasm</location>
    </subcellularLocation>
    <subcellularLocation>
        <location evidence="7">Nucleus</location>
    </subcellularLocation>
</comment>
<evidence type="ECO:0000256" key="8">
    <source>
        <dbReference type="SAM" id="MobiDB-lite"/>
    </source>
</evidence>
<evidence type="ECO:0000256" key="3">
    <source>
        <dbReference type="ARBA" id="ARBA00022553"/>
    </source>
</evidence>
<dbReference type="Pfam" id="PF03029">
    <property type="entry name" value="ATP_bind_1"/>
    <property type="match status" value="1"/>
</dbReference>
<keyword evidence="3" id="KW-0597">Phosphoprotein</keyword>
<gene>
    <name evidence="10" type="primary">npa3</name>
    <name evidence="9" type="ORF">SJAG_04531</name>
</gene>
<evidence type="ECO:0000256" key="7">
    <source>
        <dbReference type="RuleBase" id="RU365059"/>
    </source>
</evidence>
<dbReference type="PANTHER" id="PTHR21231:SF8">
    <property type="entry name" value="GPN-LOOP GTPASE 1"/>
    <property type="match status" value="1"/>
</dbReference>
<dbReference type="Proteomes" id="UP000001744">
    <property type="component" value="Unassembled WGS sequence"/>
</dbReference>
<dbReference type="OrthoDB" id="243313at2759"/>
<reference evidence="9 11" key="1">
    <citation type="journal article" date="2011" name="Science">
        <title>Comparative functional genomics of the fission yeasts.</title>
        <authorList>
            <person name="Rhind N."/>
            <person name="Chen Z."/>
            <person name="Yassour M."/>
            <person name="Thompson D.A."/>
            <person name="Haas B.J."/>
            <person name="Habib N."/>
            <person name="Wapinski I."/>
            <person name="Roy S."/>
            <person name="Lin M.F."/>
            <person name="Heiman D.I."/>
            <person name="Young S.K."/>
            <person name="Furuya K."/>
            <person name="Guo Y."/>
            <person name="Pidoux A."/>
            <person name="Chen H.M."/>
            <person name="Robbertse B."/>
            <person name="Goldberg J.M."/>
            <person name="Aoki K."/>
            <person name="Bayne E.H."/>
            <person name="Berlin A.M."/>
            <person name="Desjardins C.A."/>
            <person name="Dobbs E."/>
            <person name="Dukaj L."/>
            <person name="Fan L."/>
            <person name="FitzGerald M.G."/>
            <person name="French C."/>
            <person name="Gujja S."/>
            <person name="Hansen K."/>
            <person name="Keifenheim D."/>
            <person name="Levin J.Z."/>
            <person name="Mosher R.A."/>
            <person name="Mueller C.A."/>
            <person name="Pfiffner J."/>
            <person name="Priest M."/>
            <person name="Russ C."/>
            <person name="Smialowska A."/>
            <person name="Swoboda P."/>
            <person name="Sykes S.M."/>
            <person name="Vaughn M."/>
            <person name="Vengrova S."/>
            <person name="Yoder R."/>
            <person name="Zeng Q."/>
            <person name="Allshire R."/>
            <person name="Baulcombe D."/>
            <person name="Birren B.W."/>
            <person name="Brown W."/>
            <person name="Ekwall K."/>
            <person name="Kellis M."/>
            <person name="Leatherwood J."/>
            <person name="Levin H."/>
            <person name="Margalit H."/>
            <person name="Martienssen R."/>
            <person name="Nieduszynski C.A."/>
            <person name="Spatafora J.W."/>
            <person name="Friedman N."/>
            <person name="Dalgaard J.Z."/>
            <person name="Baumann P."/>
            <person name="Niki H."/>
            <person name="Regev A."/>
            <person name="Nusbaum C."/>
        </authorList>
    </citation>
    <scope>NUCLEOTIDE SEQUENCE [LARGE SCALE GENOMIC DNA]</scope>
    <source>
        <strain evidence="11">yFS275 / FY16936</strain>
    </source>
</reference>
<dbReference type="InterPro" id="IPR030230">
    <property type="entry name" value="Gpn1/Npa3/XAB1"/>
</dbReference>
<evidence type="ECO:0000256" key="2">
    <source>
        <dbReference type="ARBA" id="ARBA00022490"/>
    </source>
</evidence>
<evidence type="ECO:0000313" key="9">
    <source>
        <dbReference type="EMBL" id="EEB09331.1"/>
    </source>
</evidence>
<dbReference type="GO" id="GO:0016887">
    <property type="term" value="F:ATP hydrolysis activity"/>
    <property type="evidence" value="ECO:0007669"/>
    <property type="project" value="EnsemblFungi"/>
</dbReference>
<feature type="compositionally biased region" description="Basic and acidic residues" evidence="8">
    <location>
        <begin position="279"/>
        <end position="305"/>
    </location>
</feature>
<dbReference type="SUPFAM" id="SSF52540">
    <property type="entry name" value="P-loop containing nucleoside triphosphate hydrolases"/>
    <property type="match status" value="1"/>
</dbReference>
<dbReference type="InterPro" id="IPR027417">
    <property type="entry name" value="P-loop_NTPase"/>
</dbReference>
<dbReference type="FunFam" id="3.40.50.300:FF:000579">
    <property type="entry name" value="GPN-loop GTPase"/>
    <property type="match status" value="1"/>
</dbReference>
<protein>
    <recommendedName>
        <fullName evidence="7">GPN-loop GTPase</fullName>
        <ecNumber evidence="7">3.6.5.-</ecNumber>
    </recommendedName>
</protein>
<evidence type="ECO:0000313" key="11">
    <source>
        <dbReference type="Proteomes" id="UP000001744"/>
    </source>
</evidence>
<dbReference type="GO" id="GO:0005737">
    <property type="term" value="C:cytoplasm"/>
    <property type="evidence" value="ECO:0007669"/>
    <property type="project" value="UniProtKB-SubCell"/>
</dbReference>
<keyword evidence="5 7" id="KW-0378">Hydrolase</keyword>
<dbReference type="eggNOG" id="KOG1532">
    <property type="taxonomic scope" value="Eukaryota"/>
</dbReference>
<feature type="compositionally biased region" description="Acidic residues" evidence="8">
    <location>
        <begin position="310"/>
        <end position="332"/>
    </location>
</feature>
<dbReference type="GO" id="GO:0003924">
    <property type="term" value="F:GTPase activity"/>
    <property type="evidence" value="ECO:0000318"/>
    <property type="project" value="GO_Central"/>
</dbReference>
<dbReference type="PANTHER" id="PTHR21231">
    <property type="entry name" value="XPA-BINDING PROTEIN 1-RELATED"/>
    <property type="match status" value="1"/>
</dbReference>
<dbReference type="GO" id="GO:0006606">
    <property type="term" value="P:protein import into nucleus"/>
    <property type="evidence" value="ECO:0007669"/>
    <property type="project" value="EnsemblFungi"/>
</dbReference>
<keyword evidence="6 7" id="KW-0342">GTP-binding</keyword>
<dbReference type="JaponicusDB" id="SJAG_04531">
    <property type="gene designation" value="npa3"/>
</dbReference>
<comment type="subunit">
    <text evidence="7">Binds to RNA polymerase II.</text>
</comment>
<name>B6K727_SCHJY</name>
<keyword evidence="11" id="KW-1185">Reference proteome</keyword>
<evidence type="ECO:0000256" key="4">
    <source>
        <dbReference type="ARBA" id="ARBA00022741"/>
    </source>
</evidence>
<keyword evidence="2 7" id="KW-0963">Cytoplasm</keyword>
<dbReference type="Gene3D" id="3.40.50.300">
    <property type="entry name" value="P-loop containing nucleotide triphosphate hydrolases"/>
    <property type="match status" value="1"/>
</dbReference>
<evidence type="ECO:0000313" key="10">
    <source>
        <dbReference type="JaponicusDB" id="SJAG_04531"/>
    </source>
</evidence>
<dbReference type="GO" id="GO:0005525">
    <property type="term" value="F:GTP binding"/>
    <property type="evidence" value="ECO:0007669"/>
    <property type="project" value="UniProtKB-KW"/>
</dbReference>
<feature type="region of interest" description="Disordered" evidence="8">
    <location>
        <begin position="279"/>
        <end position="336"/>
    </location>
</feature>
<dbReference type="OMA" id="MIIVFNK"/>
<evidence type="ECO:0000256" key="5">
    <source>
        <dbReference type="ARBA" id="ARBA00022801"/>
    </source>
</evidence>
<evidence type="ECO:0000256" key="1">
    <source>
        <dbReference type="ARBA" id="ARBA00005290"/>
    </source>
</evidence>
<dbReference type="EMBL" id="KE651168">
    <property type="protein sequence ID" value="EEB09331.1"/>
    <property type="molecule type" value="Genomic_DNA"/>
</dbReference>
<keyword evidence="4 7" id="KW-0547">Nucleotide-binding</keyword>
<sequence length="360" mass="40899">MANEEKKPCCIIVVGMAGSGKTTFMQQLNAHLHRKNTPPYVMNLDPAVYKLPYEANIDIRDTVAYKEVMKQYNLGPNGGIMTSLNLFVTKFDQVLNILEKRAPSVDHILIDTPGQIEIFQWSASGSIICDTLASSWPTCIAYIIDTPRSTSTSTWMSSMLYACSMLYKTKLPLILVYNKCDVQNADFAKEWMVDFEAFQQAIRKDEEDNADGSTSGYMSSLVNSMSLMLEEFYRHLDSVQCSAVTGEGMDDFLEAVNKKVEEYEKEYKPEIERLKKLSEEEKEKQKEKQLSSLMKDMHVADKPDPAETLSDIEYEDNGELVDPDEDEGETISEDVKNQYRKAFNISDSVSNEELLKMMQS</sequence>
<dbReference type="GO" id="GO:0007064">
    <property type="term" value="P:mitotic sister chromatid cohesion"/>
    <property type="evidence" value="ECO:0007669"/>
    <property type="project" value="EnsemblFungi"/>
</dbReference>
<dbReference type="RefSeq" id="XP_002175624.1">
    <property type="nucleotide sequence ID" value="XM_002175588.2"/>
</dbReference>
<comment type="function">
    <text evidence="7">Small GTPase required for proper nuclear import of RNA polymerase II (RNAPII). May act at an RNAP assembly step prior to nuclear import.</text>
</comment>
<evidence type="ECO:0000256" key="6">
    <source>
        <dbReference type="ARBA" id="ARBA00023134"/>
    </source>
</evidence>
<proteinExistence type="inferred from homology"/>
<dbReference type="GO" id="GO:0005634">
    <property type="term" value="C:nucleus"/>
    <property type="evidence" value="ECO:0007669"/>
    <property type="project" value="UniProtKB-SubCell"/>
</dbReference>
<dbReference type="VEuPathDB" id="FungiDB:SJAG_04531"/>
<organism evidence="9 11">
    <name type="scientific">Schizosaccharomyces japonicus (strain yFS275 / FY16936)</name>
    <name type="common">Fission yeast</name>
    <dbReference type="NCBI Taxonomy" id="402676"/>
    <lineage>
        <taxon>Eukaryota</taxon>
        <taxon>Fungi</taxon>
        <taxon>Dikarya</taxon>
        <taxon>Ascomycota</taxon>
        <taxon>Taphrinomycotina</taxon>
        <taxon>Schizosaccharomycetes</taxon>
        <taxon>Schizosaccharomycetales</taxon>
        <taxon>Schizosaccharomycetaceae</taxon>
        <taxon>Schizosaccharomyces</taxon>
    </lineage>
</organism>
<accession>B6K727</accession>
<dbReference type="AlphaFoldDB" id="B6K727"/>
<comment type="similarity">
    <text evidence="1 7">Belongs to the GPN-loop GTPase family.</text>
</comment>